<organism evidence="2 3">
    <name type="scientific">Ciona intestinalis</name>
    <name type="common">Transparent sea squirt</name>
    <name type="synonym">Ascidia intestinalis</name>
    <dbReference type="NCBI Taxonomy" id="7719"/>
    <lineage>
        <taxon>Eukaryota</taxon>
        <taxon>Metazoa</taxon>
        <taxon>Chordata</taxon>
        <taxon>Tunicata</taxon>
        <taxon>Ascidiacea</taxon>
        <taxon>Phlebobranchia</taxon>
        <taxon>Cionidae</taxon>
        <taxon>Ciona</taxon>
    </lineage>
</organism>
<evidence type="ECO:0000313" key="3">
    <source>
        <dbReference type="Proteomes" id="UP000008144"/>
    </source>
</evidence>
<reference evidence="3" key="1">
    <citation type="journal article" date="2002" name="Science">
        <title>The draft genome of Ciona intestinalis: insights into chordate and vertebrate origins.</title>
        <authorList>
            <person name="Dehal P."/>
            <person name="Satou Y."/>
            <person name="Campbell R.K."/>
            <person name="Chapman J."/>
            <person name="Degnan B."/>
            <person name="De Tomaso A."/>
            <person name="Davidson B."/>
            <person name="Di Gregorio A."/>
            <person name="Gelpke M."/>
            <person name="Goodstein D.M."/>
            <person name="Harafuji N."/>
            <person name="Hastings K.E."/>
            <person name="Ho I."/>
            <person name="Hotta K."/>
            <person name="Huang W."/>
            <person name="Kawashima T."/>
            <person name="Lemaire P."/>
            <person name="Martinez D."/>
            <person name="Meinertzhagen I.A."/>
            <person name="Necula S."/>
            <person name="Nonaka M."/>
            <person name="Putnam N."/>
            <person name="Rash S."/>
            <person name="Saiga H."/>
            <person name="Satake M."/>
            <person name="Terry A."/>
            <person name="Yamada L."/>
            <person name="Wang H.G."/>
            <person name="Awazu S."/>
            <person name="Azumi K."/>
            <person name="Boore J."/>
            <person name="Branno M."/>
            <person name="Chin-Bow S."/>
            <person name="DeSantis R."/>
            <person name="Doyle S."/>
            <person name="Francino P."/>
            <person name="Keys D.N."/>
            <person name="Haga S."/>
            <person name="Hayashi H."/>
            <person name="Hino K."/>
            <person name="Imai K.S."/>
            <person name="Inaba K."/>
            <person name="Kano S."/>
            <person name="Kobayashi K."/>
            <person name="Kobayashi M."/>
            <person name="Lee B.I."/>
            <person name="Makabe K.W."/>
            <person name="Manohar C."/>
            <person name="Matassi G."/>
            <person name="Medina M."/>
            <person name="Mochizuki Y."/>
            <person name="Mount S."/>
            <person name="Morishita T."/>
            <person name="Miura S."/>
            <person name="Nakayama A."/>
            <person name="Nishizaka S."/>
            <person name="Nomoto H."/>
            <person name="Ohta F."/>
            <person name="Oishi K."/>
            <person name="Rigoutsos I."/>
            <person name="Sano M."/>
            <person name="Sasaki A."/>
            <person name="Sasakura Y."/>
            <person name="Shoguchi E."/>
            <person name="Shin-i T."/>
            <person name="Spagnuolo A."/>
            <person name="Stainier D."/>
            <person name="Suzuki M.M."/>
            <person name="Tassy O."/>
            <person name="Takatori N."/>
            <person name="Tokuoka M."/>
            <person name="Yagi K."/>
            <person name="Yoshizaki F."/>
            <person name="Wada S."/>
            <person name="Zhang C."/>
            <person name="Hyatt P.D."/>
            <person name="Larimer F."/>
            <person name="Detter C."/>
            <person name="Doggett N."/>
            <person name="Glavina T."/>
            <person name="Hawkins T."/>
            <person name="Richardson P."/>
            <person name="Lucas S."/>
            <person name="Kohara Y."/>
            <person name="Levine M."/>
            <person name="Satoh N."/>
            <person name="Rokhsar D.S."/>
        </authorList>
    </citation>
    <scope>NUCLEOTIDE SEQUENCE [LARGE SCALE GENOMIC DNA]</scope>
</reference>
<reference evidence="2" key="4">
    <citation type="submission" date="2025-09" db="UniProtKB">
        <authorList>
            <consortium name="Ensembl"/>
        </authorList>
    </citation>
    <scope>IDENTIFICATION</scope>
</reference>
<evidence type="ECO:0000256" key="1">
    <source>
        <dbReference type="SAM" id="SignalP"/>
    </source>
</evidence>
<keyword evidence="1" id="KW-0732">Signal</keyword>
<reference evidence="2" key="3">
    <citation type="submission" date="2025-08" db="UniProtKB">
        <authorList>
            <consortium name="Ensembl"/>
        </authorList>
    </citation>
    <scope>IDENTIFICATION</scope>
</reference>
<accession>F6PRV6</accession>
<dbReference type="HOGENOM" id="CLU_1357322_0_0_1"/>
<dbReference type="Proteomes" id="UP000008144">
    <property type="component" value="Chromosome 12"/>
</dbReference>
<name>F6PRV6_CIOIN</name>
<reference evidence="2" key="2">
    <citation type="journal article" date="2008" name="Genome Biol.">
        <title>Improved genome assembly and evidence-based global gene model set for the chordate Ciona intestinalis: new insight into intron and operon populations.</title>
        <authorList>
            <person name="Satou Y."/>
            <person name="Mineta K."/>
            <person name="Ogasawara M."/>
            <person name="Sasakura Y."/>
            <person name="Shoguchi E."/>
            <person name="Ueno K."/>
            <person name="Yamada L."/>
            <person name="Matsumoto J."/>
            <person name="Wasserscheid J."/>
            <person name="Dewar K."/>
            <person name="Wiley G.B."/>
            <person name="Macmil S.L."/>
            <person name="Roe B.A."/>
            <person name="Zeller R.W."/>
            <person name="Hastings K.E."/>
            <person name="Lemaire P."/>
            <person name="Lindquist E."/>
            <person name="Endo T."/>
            <person name="Hotta K."/>
            <person name="Inaba K."/>
        </authorList>
    </citation>
    <scope>NUCLEOTIDE SEQUENCE [LARGE SCALE GENOMIC DNA]</scope>
    <source>
        <strain evidence="2">wild type</strain>
    </source>
</reference>
<dbReference type="AlphaFoldDB" id="F6PRV6"/>
<sequence length="202" mass="22661">MKSRIGKVLLLLSIAVQMSLQQKRSIYKKVTDPLHTGDEVVLEGTFVNKKTMVRFFSTDDSCSGGRTRGSGRSPQCHPLVLTFKPRRHEMTAAFKGAVNEPRDIEMGTVSSNLITHGNAYRLIVLVNERSYTIRLNDEILFDQLVDMIGHEQITEIRSYNGQFASSYIVYNDVSRGNPRYACGTRSENLPSVFQVRIVGGSN</sequence>
<protein>
    <recommendedName>
        <fullName evidence="4">Galectin</fullName>
    </recommendedName>
</protein>
<evidence type="ECO:0000313" key="2">
    <source>
        <dbReference type="Ensembl" id="ENSCINP00000013074.3"/>
    </source>
</evidence>
<feature type="signal peptide" evidence="1">
    <location>
        <begin position="1"/>
        <end position="21"/>
    </location>
</feature>
<dbReference type="Ensembl" id="ENSCINT00000013074.3">
    <property type="protein sequence ID" value="ENSCINP00000013074.3"/>
    <property type="gene ID" value="ENSCING00000006342.3"/>
</dbReference>
<dbReference type="InParanoid" id="F6PRV6"/>
<proteinExistence type="predicted"/>
<keyword evidence="3" id="KW-1185">Reference proteome</keyword>
<dbReference type="EMBL" id="EAAA01001043">
    <property type="status" value="NOT_ANNOTATED_CDS"/>
    <property type="molecule type" value="Genomic_DNA"/>
</dbReference>
<evidence type="ECO:0008006" key="4">
    <source>
        <dbReference type="Google" id="ProtNLM"/>
    </source>
</evidence>
<feature type="chain" id="PRO_5003344460" description="Galectin" evidence="1">
    <location>
        <begin position="22"/>
        <end position="202"/>
    </location>
</feature>